<sequence>MSKDLALPALTTIAALVAYFVFMLNVGRARKKFNVPAPQTSGNPDFERVLRVQQNTVEQITPFFAALWLCALFTSAKLAAGLGAVWVLGRILYAWGYYQAAEKRGAGFGIAMLGYMGLLIGSIYGVITNLL</sequence>
<keyword evidence="2 5" id="KW-0812">Transmembrane</keyword>
<dbReference type="Proteomes" id="UP001221411">
    <property type="component" value="Unassembled WGS sequence"/>
</dbReference>
<dbReference type="EMBL" id="JAQNDO010000001">
    <property type="protein sequence ID" value="MDC0741082.1"/>
    <property type="molecule type" value="Genomic_DNA"/>
</dbReference>
<evidence type="ECO:0000313" key="7">
    <source>
        <dbReference type="Proteomes" id="UP001221411"/>
    </source>
</evidence>
<dbReference type="InterPro" id="IPR050997">
    <property type="entry name" value="MAPEG"/>
</dbReference>
<dbReference type="RefSeq" id="WP_271916297.1">
    <property type="nucleotide sequence ID" value="NZ_JAQNDO010000001.1"/>
</dbReference>
<gene>
    <name evidence="6" type="ORF">POL67_06970</name>
</gene>
<dbReference type="Pfam" id="PF01124">
    <property type="entry name" value="MAPEG"/>
    <property type="match status" value="1"/>
</dbReference>
<dbReference type="InterPro" id="IPR023352">
    <property type="entry name" value="MAPEG-like_dom_sf"/>
</dbReference>
<dbReference type="InterPro" id="IPR001129">
    <property type="entry name" value="Membr-assoc_MAPEG"/>
</dbReference>
<keyword evidence="4 5" id="KW-0472">Membrane</keyword>
<keyword evidence="3 5" id="KW-1133">Transmembrane helix</keyword>
<protein>
    <submittedName>
        <fullName evidence="6">MAPEG family protein</fullName>
    </submittedName>
</protein>
<accession>A0ABT5EI76</accession>
<feature type="transmembrane region" description="Helical" evidence="5">
    <location>
        <begin position="6"/>
        <end position="26"/>
    </location>
</feature>
<feature type="transmembrane region" description="Helical" evidence="5">
    <location>
        <begin position="108"/>
        <end position="127"/>
    </location>
</feature>
<proteinExistence type="predicted"/>
<evidence type="ECO:0000256" key="1">
    <source>
        <dbReference type="ARBA" id="ARBA00004141"/>
    </source>
</evidence>
<comment type="caution">
    <text evidence="6">The sequence shown here is derived from an EMBL/GenBank/DDBJ whole genome shotgun (WGS) entry which is preliminary data.</text>
</comment>
<evidence type="ECO:0000256" key="3">
    <source>
        <dbReference type="ARBA" id="ARBA00022989"/>
    </source>
</evidence>
<name>A0ABT5EI76_9BACT</name>
<dbReference type="Gene3D" id="1.20.120.550">
    <property type="entry name" value="Membrane associated eicosanoid/glutathione metabolism-like domain"/>
    <property type="match status" value="1"/>
</dbReference>
<keyword evidence="7" id="KW-1185">Reference proteome</keyword>
<reference evidence="6 7" key="1">
    <citation type="submission" date="2022-11" db="EMBL/GenBank/DDBJ databases">
        <title>Minimal conservation of predation-associated metabolite biosynthetic gene clusters underscores biosynthetic potential of Myxococcota including descriptions for ten novel species: Archangium lansinium sp. nov., Myxococcus landrumus sp. nov., Nannocystis bai.</title>
        <authorList>
            <person name="Ahearne A."/>
            <person name="Stevens C."/>
            <person name="Dowd S."/>
        </authorList>
    </citation>
    <scope>NUCLEOTIDE SEQUENCE [LARGE SCALE GENOMIC DNA]</scope>
    <source>
        <strain evidence="6 7">RJM3</strain>
    </source>
</reference>
<dbReference type="SUPFAM" id="SSF161084">
    <property type="entry name" value="MAPEG domain-like"/>
    <property type="match status" value="1"/>
</dbReference>
<dbReference type="PANTHER" id="PTHR10250:SF15">
    <property type="entry name" value="MICROSOMAL GLUTATHIONE S-TRANSFERASE-RELATED"/>
    <property type="match status" value="1"/>
</dbReference>
<dbReference type="PANTHER" id="PTHR10250">
    <property type="entry name" value="MICROSOMAL GLUTATHIONE S-TRANSFERASE"/>
    <property type="match status" value="1"/>
</dbReference>
<comment type="subcellular location">
    <subcellularLocation>
        <location evidence="1">Membrane</location>
        <topology evidence="1">Multi-pass membrane protein</topology>
    </subcellularLocation>
</comment>
<evidence type="ECO:0000256" key="2">
    <source>
        <dbReference type="ARBA" id="ARBA00022692"/>
    </source>
</evidence>
<organism evidence="6 7">
    <name type="scientific">Polyangium mundeleinium</name>
    <dbReference type="NCBI Taxonomy" id="2995306"/>
    <lineage>
        <taxon>Bacteria</taxon>
        <taxon>Pseudomonadati</taxon>
        <taxon>Myxococcota</taxon>
        <taxon>Polyangia</taxon>
        <taxon>Polyangiales</taxon>
        <taxon>Polyangiaceae</taxon>
        <taxon>Polyangium</taxon>
    </lineage>
</organism>
<evidence type="ECO:0000256" key="4">
    <source>
        <dbReference type="ARBA" id="ARBA00023136"/>
    </source>
</evidence>
<evidence type="ECO:0000313" key="6">
    <source>
        <dbReference type="EMBL" id="MDC0741082.1"/>
    </source>
</evidence>
<feature type="transmembrane region" description="Helical" evidence="5">
    <location>
        <begin position="63"/>
        <end position="88"/>
    </location>
</feature>
<evidence type="ECO:0000256" key="5">
    <source>
        <dbReference type="SAM" id="Phobius"/>
    </source>
</evidence>